<evidence type="ECO:0000313" key="2">
    <source>
        <dbReference type="EMBL" id="MBE8721193.1"/>
    </source>
</evidence>
<dbReference type="CDD" id="cd02966">
    <property type="entry name" value="TlpA_like_family"/>
    <property type="match status" value="1"/>
</dbReference>
<dbReference type="SUPFAM" id="SSF52833">
    <property type="entry name" value="Thioredoxin-like"/>
    <property type="match status" value="1"/>
</dbReference>
<feature type="domain" description="Thioredoxin" evidence="1">
    <location>
        <begin position="260"/>
        <end position="399"/>
    </location>
</feature>
<proteinExistence type="predicted"/>
<name>A0ABR9T785_9SPHI</name>
<gene>
    <name evidence="2" type="ORF">C4F40_10705</name>
</gene>
<evidence type="ECO:0000313" key="3">
    <source>
        <dbReference type="Proteomes" id="UP000618319"/>
    </source>
</evidence>
<dbReference type="Pfam" id="PF08534">
    <property type="entry name" value="Redoxin"/>
    <property type="match status" value="1"/>
</dbReference>
<sequence length="399" mass="46665">MIMKKAAISLSVTVLILSSWVEKYTSTDYLRRVLGELENIESATFWTESQSWNPGDTSATHVINQYVESYRNSLDTTLGASWATFDTDQKAHLEFAYDGKMRALRYDDEKEMVIDSFNVRKLPFRPVATPFYNYTENIVRYILENKDSTSVELKDVGDDIYLKLSIYEDRQVEFFGKARYIPRNPLTFDPTSIYELWINKETNLPYKVRREMEHNISVISVSDFEFNKLRIENFTASDYFPKDYQIRQYGEKGRERLPNKMVNTKAPDWILQTANNRDFSLSDVRSKVILLQFTSVSCGPCNASIPFLKQLATEYNKADFDLVAIECTSKNSDVLKKYMSRNRFDYKFLLASREVLNKYSISLYPMFFILDEDRIIRKVIYGYGHETDSEVRTLINSLI</sequence>
<dbReference type="PROSITE" id="PS51352">
    <property type="entry name" value="THIOREDOXIN_2"/>
    <property type="match status" value="1"/>
</dbReference>
<reference evidence="2 3" key="1">
    <citation type="submission" date="2018-02" db="EMBL/GenBank/DDBJ databases">
        <title>Sphingobacterium KA21.</title>
        <authorList>
            <person name="Vasarhelyi B.M."/>
            <person name="Deshmukh S."/>
            <person name="Balint B."/>
            <person name="Kukolya J."/>
        </authorList>
    </citation>
    <scope>NUCLEOTIDE SEQUENCE [LARGE SCALE GENOMIC DNA]</scope>
    <source>
        <strain evidence="2 3">Ka21</strain>
    </source>
</reference>
<dbReference type="PANTHER" id="PTHR42852:SF17">
    <property type="entry name" value="THIOREDOXIN-LIKE PROTEIN HI_1115"/>
    <property type="match status" value="1"/>
</dbReference>
<dbReference type="Gene3D" id="3.40.30.10">
    <property type="entry name" value="Glutaredoxin"/>
    <property type="match status" value="1"/>
</dbReference>
<protein>
    <submittedName>
        <fullName evidence="2">Thiol:disulfide interchange protein</fullName>
    </submittedName>
</protein>
<dbReference type="InterPro" id="IPR050553">
    <property type="entry name" value="Thioredoxin_ResA/DsbE_sf"/>
</dbReference>
<dbReference type="EMBL" id="PSKQ01000019">
    <property type="protein sequence ID" value="MBE8721193.1"/>
    <property type="molecule type" value="Genomic_DNA"/>
</dbReference>
<dbReference type="InterPro" id="IPR036249">
    <property type="entry name" value="Thioredoxin-like_sf"/>
</dbReference>
<dbReference type="InterPro" id="IPR013740">
    <property type="entry name" value="Redoxin"/>
</dbReference>
<dbReference type="PANTHER" id="PTHR42852">
    <property type="entry name" value="THIOL:DISULFIDE INTERCHANGE PROTEIN DSBE"/>
    <property type="match status" value="1"/>
</dbReference>
<accession>A0ABR9T785</accession>
<keyword evidence="3" id="KW-1185">Reference proteome</keyword>
<dbReference type="Proteomes" id="UP000618319">
    <property type="component" value="Unassembled WGS sequence"/>
</dbReference>
<comment type="caution">
    <text evidence="2">The sequence shown here is derived from an EMBL/GenBank/DDBJ whole genome shotgun (WGS) entry which is preliminary data.</text>
</comment>
<organism evidence="2 3">
    <name type="scientific">Sphingobacterium pedocola</name>
    <dbReference type="NCBI Taxonomy" id="2082722"/>
    <lineage>
        <taxon>Bacteria</taxon>
        <taxon>Pseudomonadati</taxon>
        <taxon>Bacteroidota</taxon>
        <taxon>Sphingobacteriia</taxon>
        <taxon>Sphingobacteriales</taxon>
        <taxon>Sphingobacteriaceae</taxon>
        <taxon>Sphingobacterium</taxon>
    </lineage>
</organism>
<dbReference type="InterPro" id="IPR013766">
    <property type="entry name" value="Thioredoxin_domain"/>
</dbReference>
<evidence type="ECO:0000259" key="1">
    <source>
        <dbReference type="PROSITE" id="PS51352"/>
    </source>
</evidence>